<dbReference type="AlphaFoldDB" id="A0A7D4UIN7"/>
<protein>
    <submittedName>
        <fullName evidence="1">Type II toxin-antitoxin system YhaV family toxin</fullName>
    </submittedName>
</protein>
<dbReference type="Proteomes" id="UP000501003">
    <property type="component" value="Chromosome"/>
</dbReference>
<name>A0A7D4UIN7_9MICO</name>
<dbReference type="EMBL" id="CP054056">
    <property type="protein sequence ID" value="QKJ25740.1"/>
    <property type="molecule type" value="Genomic_DNA"/>
</dbReference>
<dbReference type="InterPro" id="IPR021679">
    <property type="entry name" value="Toxin_endonuclease_YhaV"/>
</dbReference>
<dbReference type="KEGG" id="aqg:HRU87_06150"/>
<proteinExistence type="predicted"/>
<accession>A0A7D4UIN7</accession>
<keyword evidence="2" id="KW-1185">Reference proteome</keyword>
<dbReference type="Pfam" id="PF11663">
    <property type="entry name" value="Toxin_YhaV"/>
    <property type="match status" value="1"/>
</dbReference>
<sequence>MQVGAANGWTLVADRHFVAAYLELEARATAEYEREIVGKNSKLLAAVLRLVHEHIPSDPTDAKFRLGDALGPRFRSWCRAKFHQRYRLFFRYNSNFKVVVYSWFNSQDNLRKAGSKNDPYSVFCLMLQAGKPPTDFGELLSYLAKQGL</sequence>
<organism evidence="1 2">
    <name type="scientific">Aquiluna borgnonia</name>
    <dbReference type="NCBI Taxonomy" id="2499157"/>
    <lineage>
        <taxon>Bacteria</taxon>
        <taxon>Bacillati</taxon>
        <taxon>Actinomycetota</taxon>
        <taxon>Actinomycetes</taxon>
        <taxon>Micrococcales</taxon>
        <taxon>Microbacteriaceae</taxon>
        <taxon>Luna cluster</taxon>
        <taxon>Luna-1 subcluster</taxon>
        <taxon>Aquiluna</taxon>
    </lineage>
</organism>
<evidence type="ECO:0000313" key="1">
    <source>
        <dbReference type="EMBL" id="QKJ25740.1"/>
    </source>
</evidence>
<evidence type="ECO:0000313" key="2">
    <source>
        <dbReference type="Proteomes" id="UP000501003"/>
    </source>
</evidence>
<reference evidence="1 2" key="1">
    <citation type="submission" date="2020-05" db="EMBL/GenBank/DDBJ databases">
        <title>Aquirufa sp. strain 15G-AUS-rot a new Aquirufa species.</title>
        <authorList>
            <person name="Pitt A."/>
            <person name="Hahn M.W."/>
        </authorList>
    </citation>
    <scope>NUCLEOTIDE SEQUENCE [LARGE SCALE GENOMIC DNA]</scope>
    <source>
        <strain evidence="1 2">15G-AUS-rot</strain>
    </source>
</reference>
<dbReference type="GO" id="GO:0110001">
    <property type="term" value="C:toxin-antitoxin complex"/>
    <property type="evidence" value="ECO:0007669"/>
    <property type="project" value="InterPro"/>
</dbReference>
<dbReference type="GO" id="GO:0004540">
    <property type="term" value="F:RNA nuclease activity"/>
    <property type="evidence" value="ECO:0007669"/>
    <property type="project" value="InterPro"/>
</dbReference>
<gene>
    <name evidence="1" type="ORF">HRU87_06150</name>
</gene>
<dbReference type="RefSeq" id="WP_173494037.1">
    <property type="nucleotide sequence ID" value="NZ_CP054056.1"/>
</dbReference>